<evidence type="ECO:0000256" key="1">
    <source>
        <dbReference type="SAM" id="Phobius"/>
    </source>
</evidence>
<dbReference type="AlphaFoldDB" id="A0A1V8M1C4"/>
<comment type="caution">
    <text evidence="2">The sequence shown here is derived from an EMBL/GenBank/DDBJ whole genome shotgun (WGS) entry which is preliminary data.</text>
</comment>
<dbReference type="RefSeq" id="WP_080524257.1">
    <property type="nucleotide sequence ID" value="NZ_LPUF01000004.1"/>
</dbReference>
<dbReference type="OrthoDB" id="283083at2"/>
<dbReference type="Pfam" id="PF14316">
    <property type="entry name" value="DUF4381"/>
    <property type="match status" value="1"/>
</dbReference>
<gene>
    <name evidence="2" type="ORF">AU255_17705</name>
</gene>
<evidence type="ECO:0000313" key="2">
    <source>
        <dbReference type="EMBL" id="OQK15308.1"/>
    </source>
</evidence>
<name>A0A1V8M1C4_9GAMM</name>
<dbReference type="EMBL" id="LPUF01000004">
    <property type="protein sequence ID" value="OQK15308.1"/>
    <property type="molecule type" value="Genomic_DNA"/>
</dbReference>
<sequence>MQATELPLRDIHLPPVISWWPPAIGWWILAVLIPLCIFLSYKLYKHITRKTALKSARQHLKTLRQNEQLTKQEKLAALSSLMRRTAVSLYPRTDVASLTGEDWLNFLDQSIPNRGFNSDTGWLLTDALYSQNADTQYLAPLINLCETWLNAQQEPKI</sequence>
<dbReference type="Proteomes" id="UP000191980">
    <property type="component" value="Unassembled WGS sequence"/>
</dbReference>
<keyword evidence="1" id="KW-0472">Membrane</keyword>
<feature type="transmembrane region" description="Helical" evidence="1">
    <location>
        <begin position="24"/>
        <end position="44"/>
    </location>
</feature>
<organism evidence="2 3">
    <name type="scientific">Methyloprofundus sedimenti</name>
    <dbReference type="NCBI Taxonomy" id="1420851"/>
    <lineage>
        <taxon>Bacteria</taxon>
        <taxon>Pseudomonadati</taxon>
        <taxon>Pseudomonadota</taxon>
        <taxon>Gammaproteobacteria</taxon>
        <taxon>Methylococcales</taxon>
        <taxon>Methylococcaceae</taxon>
        <taxon>Methyloprofundus</taxon>
    </lineage>
</organism>
<accession>A0A1V8M1C4</accession>
<dbReference type="InterPro" id="IPR025489">
    <property type="entry name" value="DUF4381"/>
</dbReference>
<protein>
    <recommendedName>
        <fullName evidence="4">DUF4381 domain-containing protein</fullName>
    </recommendedName>
</protein>
<keyword evidence="1" id="KW-1133">Transmembrane helix</keyword>
<keyword evidence="1" id="KW-0812">Transmembrane</keyword>
<evidence type="ECO:0000313" key="3">
    <source>
        <dbReference type="Proteomes" id="UP000191980"/>
    </source>
</evidence>
<keyword evidence="3" id="KW-1185">Reference proteome</keyword>
<dbReference type="STRING" id="1420851.AU255_17705"/>
<proteinExistence type="predicted"/>
<evidence type="ECO:0008006" key="4">
    <source>
        <dbReference type="Google" id="ProtNLM"/>
    </source>
</evidence>
<reference evidence="2 3" key="1">
    <citation type="submission" date="2015-12" db="EMBL/GenBank/DDBJ databases">
        <authorList>
            <person name="Shamseldin A."/>
            <person name="Moawad H."/>
            <person name="Abd El-Rahim W.M."/>
            <person name="Sadowsky M.J."/>
        </authorList>
    </citation>
    <scope>NUCLEOTIDE SEQUENCE [LARGE SCALE GENOMIC DNA]</scope>
    <source>
        <strain evidence="2 3">WF1</strain>
    </source>
</reference>